<proteinExistence type="predicted"/>
<accession>A0A1V6SNN5</accession>
<sequence length="350" mass="38223">MDSSKTQVLILGAAGYIGGSILAELLRSSLASQLSISALIRRQEQAAKLESLGVKPLFFEGLDDLESCRKAASQHDLVINAASASHDSSAKALIEGLALHQKNTGKETYMIHTSGTSILGDHPYTSTPQDEKIWSDEKDNIFAMEKGNPERYGQRVTDVAVVETGKNLGVKTYIVVPPTIYGKGSGPFATLSQQVPNLARLARRRGSVAVIESGKGIWNHVHIDDLSDFYLRLFKAITERRSWLPSGADAIFFVESGEHTWLQISQGIAYAMHKRGLLSTNEVHSISLKEAAAEITKGNESLVEITLASNSRARADFARNRLGWATERGLDDFLNHFDEEVEAMLGELSA</sequence>
<dbReference type="GO" id="GO:0004029">
    <property type="term" value="F:aldehyde dehydrogenase (NAD+) activity"/>
    <property type="evidence" value="ECO:0007669"/>
    <property type="project" value="TreeGrafter"/>
</dbReference>
<dbReference type="InterPro" id="IPR036291">
    <property type="entry name" value="NAD(P)-bd_dom_sf"/>
</dbReference>
<dbReference type="InterPro" id="IPR051783">
    <property type="entry name" value="NAD(P)-dependent_oxidoreduct"/>
</dbReference>
<dbReference type="SUPFAM" id="SSF51735">
    <property type="entry name" value="NAD(P)-binding Rossmann-fold domains"/>
    <property type="match status" value="1"/>
</dbReference>
<dbReference type="GO" id="GO:0005737">
    <property type="term" value="C:cytoplasm"/>
    <property type="evidence" value="ECO:0007669"/>
    <property type="project" value="TreeGrafter"/>
</dbReference>
<dbReference type="Proteomes" id="UP000191285">
    <property type="component" value="Unassembled WGS sequence"/>
</dbReference>
<dbReference type="PANTHER" id="PTHR48079">
    <property type="entry name" value="PROTEIN YEEZ"/>
    <property type="match status" value="1"/>
</dbReference>
<dbReference type="Gene3D" id="3.40.50.720">
    <property type="entry name" value="NAD(P)-binding Rossmann-like Domain"/>
    <property type="match status" value="1"/>
</dbReference>
<evidence type="ECO:0000313" key="2">
    <source>
        <dbReference type="EMBL" id="OQE15667.1"/>
    </source>
</evidence>
<gene>
    <name evidence="2" type="ORF">PENSTE_c027G00965</name>
</gene>
<keyword evidence="3" id="KW-1185">Reference proteome</keyword>
<feature type="domain" description="NAD-dependent epimerase/dehydratase" evidence="1">
    <location>
        <begin position="8"/>
        <end position="236"/>
    </location>
</feature>
<evidence type="ECO:0000259" key="1">
    <source>
        <dbReference type="Pfam" id="PF01370"/>
    </source>
</evidence>
<dbReference type="AlphaFoldDB" id="A0A1V6SNN5"/>
<dbReference type="STRING" id="303698.A0A1V6SNN5"/>
<reference evidence="3" key="1">
    <citation type="journal article" date="2017" name="Nat. Microbiol.">
        <title>Global analysis of biosynthetic gene clusters reveals vast potential of secondary metabolite production in Penicillium species.</title>
        <authorList>
            <person name="Nielsen J.C."/>
            <person name="Grijseels S."/>
            <person name="Prigent S."/>
            <person name="Ji B."/>
            <person name="Dainat J."/>
            <person name="Nielsen K.F."/>
            <person name="Frisvad J.C."/>
            <person name="Workman M."/>
            <person name="Nielsen J."/>
        </authorList>
    </citation>
    <scope>NUCLEOTIDE SEQUENCE [LARGE SCALE GENOMIC DNA]</scope>
    <source>
        <strain evidence="3">IBT 24891</strain>
    </source>
</reference>
<protein>
    <recommendedName>
        <fullName evidence="1">NAD-dependent epimerase/dehydratase domain-containing protein</fullName>
    </recommendedName>
</protein>
<organism evidence="2 3">
    <name type="scientific">Penicillium steckii</name>
    <dbReference type="NCBI Taxonomy" id="303698"/>
    <lineage>
        <taxon>Eukaryota</taxon>
        <taxon>Fungi</taxon>
        <taxon>Dikarya</taxon>
        <taxon>Ascomycota</taxon>
        <taxon>Pezizomycotina</taxon>
        <taxon>Eurotiomycetes</taxon>
        <taxon>Eurotiomycetidae</taxon>
        <taxon>Eurotiales</taxon>
        <taxon>Aspergillaceae</taxon>
        <taxon>Penicillium</taxon>
    </lineage>
</organism>
<dbReference type="InterPro" id="IPR001509">
    <property type="entry name" value="Epimerase_deHydtase"/>
</dbReference>
<dbReference type="OrthoDB" id="10262413at2759"/>
<name>A0A1V6SNN5_9EURO</name>
<dbReference type="EMBL" id="MLKD01000027">
    <property type="protein sequence ID" value="OQE15667.1"/>
    <property type="molecule type" value="Genomic_DNA"/>
</dbReference>
<dbReference type="PANTHER" id="PTHR48079:SF6">
    <property type="entry name" value="NAD(P)-BINDING DOMAIN-CONTAINING PROTEIN-RELATED"/>
    <property type="match status" value="1"/>
</dbReference>
<evidence type="ECO:0000313" key="3">
    <source>
        <dbReference type="Proteomes" id="UP000191285"/>
    </source>
</evidence>
<dbReference type="Pfam" id="PF01370">
    <property type="entry name" value="Epimerase"/>
    <property type="match status" value="1"/>
</dbReference>
<comment type="caution">
    <text evidence="2">The sequence shown here is derived from an EMBL/GenBank/DDBJ whole genome shotgun (WGS) entry which is preliminary data.</text>
</comment>